<dbReference type="InterPro" id="IPR003594">
    <property type="entry name" value="HATPase_dom"/>
</dbReference>
<dbReference type="Proteomes" id="UP000004863">
    <property type="component" value="Unassembled WGS sequence"/>
</dbReference>
<proteinExistence type="predicted"/>
<dbReference type="AlphaFoldDB" id="I0USH5"/>
<evidence type="ECO:0000256" key="5">
    <source>
        <dbReference type="ARBA" id="ARBA00023012"/>
    </source>
</evidence>
<dbReference type="PATRIC" id="fig|1125724.3.peg.1345"/>
<evidence type="ECO:0000256" key="1">
    <source>
        <dbReference type="ARBA" id="ARBA00000085"/>
    </source>
</evidence>
<dbReference type="RefSeq" id="WP_006888566.1">
    <property type="nucleotide sequence ID" value="NZ_AJJQ01000036.1"/>
</dbReference>
<evidence type="ECO:0000313" key="8">
    <source>
        <dbReference type="Proteomes" id="UP000004863"/>
    </source>
</evidence>
<dbReference type="SUPFAM" id="SSF55874">
    <property type="entry name" value="ATPase domain of HSP90 chaperone/DNA topoisomerase II/histidine kinase"/>
    <property type="match status" value="1"/>
</dbReference>
<comment type="catalytic activity">
    <reaction evidence="1">
        <text>ATP + protein L-histidine = ADP + protein N-phospho-L-histidine.</text>
        <dbReference type="EC" id="2.7.13.3"/>
    </reaction>
</comment>
<evidence type="ECO:0000313" key="7">
    <source>
        <dbReference type="EMBL" id="EID50828.1"/>
    </source>
</evidence>
<feature type="domain" description="Histidine kinase/HSP90-like ATPase" evidence="6">
    <location>
        <begin position="21"/>
        <end position="107"/>
    </location>
</feature>
<dbReference type="Gene3D" id="3.30.565.10">
    <property type="entry name" value="Histidine kinase-like ATPase, C-terminal domain"/>
    <property type="match status" value="1"/>
</dbReference>
<dbReference type="EMBL" id="AJJQ01000036">
    <property type="protein sequence ID" value="EID50828.1"/>
    <property type="molecule type" value="Genomic_DNA"/>
</dbReference>
<comment type="caution">
    <text evidence="7">The sequence shown here is derived from an EMBL/GenBank/DDBJ whole genome shotgun (WGS) entry which is preliminary data.</text>
</comment>
<accession>I0USH5</accession>
<dbReference type="PANTHER" id="PTHR24421:SF10">
    <property type="entry name" value="NITRATE_NITRITE SENSOR PROTEIN NARQ"/>
    <property type="match status" value="1"/>
</dbReference>
<dbReference type="InterPro" id="IPR036890">
    <property type="entry name" value="HATPase_C_sf"/>
</dbReference>
<dbReference type="PANTHER" id="PTHR24421">
    <property type="entry name" value="NITRATE/NITRITE SENSOR PROTEIN NARX-RELATED"/>
    <property type="match status" value="1"/>
</dbReference>
<keyword evidence="5" id="KW-0902">Two-component regulatory system</keyword>
<evidence type="ECO:0000256" key="2">
    <source>
        <dbReference type="ARBA" id="ARBA00012438"/>
    </source>
</evidence>
<organism evidence="7 8">
    <name type="scientific">Rothia aeria F0474</name>
    <dbReference type="NCBI Taxonomy" id="1125724"/>
    <lineage>
        <taxon>Bacteria</taxon>
        <taxon>Bacillati</taxon>
        <taxon>Actinomycetota</taxon>
        <taxon>Actinomycetes</taxon>
        <taxon>Micrococcales</taxon>
        <taxon>Micrococcaceae</taxon>
        <taxon>Rothia</taxon>
    </lineage>
</organism>
<dbReference type="EC" id="2.7.13.3" evidence="2"/>
<dbReference type="GO" id="GO:0000160">
    <property type="term" value="P:phosphorelay signal transduction system"/>
    <property type="evidence" value="ECO:0007669"/>
    <property type="project" value="UniProtKB-KW"/>
</dbReference>
<keyword evidence="8" id="KW-1185">Reference proteome</keyword>
<gene>
    <name evidence="7" type="ORF">HMPREF1324_0067</name>
</gene>
<protein>
    <recommendedName>
        <fullName evidence="2">histidine kinase</fullName>
        <ecNumber evidence="2">2.7.13.3</ecNumber>
    </recommendedName>
</protein>
<name>I0USH5_9MICC</name>
<reference evidence="7" key="1">
    <citation type="submission" date="2012-03" db="EMBL/GenBank/DDBJ databases">
        <authorList>
            <person name="Durkin A.S."/>
            <person name="McCorrison J."/>
            <person name="Torralba M."/>
            <person name="Gillis M."/>
            <person name="Methe B."/>
            <person name="Sutton G."/>
            <person name="Nelson K.E."/>
        </authorList>
    </citation>
    <scope>NUCLEOTIDE SEQUENCE [LARGE SCALE GENOMIC DNA]</scope>
    <source>
        <strain evidence="7">F0474</strain>
    </source>
</reference>
<dbReference type="Pfam" id="PF02518">
    <property type="entry name" value="HATPase_c"/>
    <property type="match status" value="1"/>
</dbReference>
<sequence length="115" mass="11949">MLPPHRAAASPIPQQVQYGLHAAAELVTNAVKHANAQNITVSITQGKSLIMLEVQDDGTGGIPQDALGSKASGGLEGIRRRLATFDGEMFVSSPAEGPTSVRAIVPYAAPAPQQH</sequence>
<keyword evidence="3" id="KW-0808">Transferase</keyword>
<evidence type="ECO:0000256" key="3">
    <source>
        <dbReference type="ARBA" id="ARBA00022679"/>
    </source>
</evidence>
<dbReference type="InterPro" id="IPR050482">
    <property type="entry name" value="Sensor_HK_TwoCompSys"/>
</dbReference>
<evidence type="ECO:0000256" key="4">
    <source>
        <dbReference type="ARBA" id="ARBA00022777"/>
    </source>
</evidence>
<evidence type="ECO:0000259" key="6">
    <source>
        <dbReference type="Pfam" id="PF02518"/>
    </source>
</evidence>
<dbReference type="CDD" id="cd16917">
    <property type="entry name" value="HATPase_UhpB-NarQ-NarX-like"/>
    <property type="match status" value="1"/>
</dbReference>
<keyword evidence="4" id="KW-0418">Kinase</keyword>
<dbReference type="GO" id="GO:0004673">
    <property type="term" value="F:protein histidine kinase activity"/>
    <property type="evidence" value="ECO:0007669"/>
    <property type="project" value="UniProtKB-EC"/>
</dbReference>